<accession>A0A150GKS6</accession>
<sequence length="1283" mass="130015">MPPRRAAAASDRIALAAIAAAVPRVLSSYRQASGRTPDAGCVSESIDVLETFLRKFVDGGTASLVDIATELLLPSSVGGPLLQLVAHGKGIICDGDQRQHAEQGVGKEDQDEGEGEGEEGSGAELRRRLWESAARLFTVSLSVIADNAESVRPSVLEAAERVLSALLQMGTLRCYSGVLAAAAAPLEGTAQPAAAIGAAAAAAAVRRSSSGGGGSTSSGAAAAAPWRGWSSQEEVAAARSKYTPLLDAAYLVMIFVLYIQQAHAKAEDLADGGGAAATDSSRAAAAAASAAVAAQRHRDGGRQLYRRLVAELHDSQVMEHGARLLLLLLLRHSPTGSDPAWTGRRPAAAAGGRGRPVAIDREALCNLSVALNHMLHMLDSAFIRSAGTSLGVPGTPDSRPDVPPPPWGPCVQYLAVANAVTTLAAAGFGGGADGKGTFGMPTELAAAATLRRPQGRDSGGPSHYGGRDPEVVFIDTLLTMLEAQLDGGGAQQPPSGQGAGADSGDGRGVGGRGAGDGGGGGWSFILGPRAAHRLCMRIADLAIASGQQAGAGADAAGAGRRQSRAQQRRPALLRSAVAWHVAVRALGVARGLLLGPLSQSQQRRRRLAAAAGTADLDSYPEPEGEPQPVLPAEYWEAVARVLRVDAAPVAVNTDLLGTRGTLCRRAAHMLVVPDMEATASLASAAPSASVAAAFSAGLVAAVERCSRFLGRSDDPDDIKMAAGMLLPALAHQPSFLQHMMAFGPPDQVASWIATLAKLLSRCVEEAEVEVGKAERTAAQVAAAAQVAGRRGGVQPLAWQRLGGDAQGALYDHALRMEVEDADACRCMQALAVNMGWVLEALLADPRVTEPPASEGPATATATAPPATRPQLRQLLSIMLQRWLPPLARAALLAPRLPGYDVSLYSLAQNILTVLGAMAFLNAADPEQVRPPLWASTASIASIGASASSSGTAAAAAAPAARAAVEAATASAGTEAAAAAPTAAESWRRWLRSSGGGGSGMIKVLGMMLRNARTMAWSLSGVAMFVNCLLAAVLAEPELLRAELRALAAPDGGGGGVRGGGGAAGGSGGLSVSGRRTGEGRAGGGGRPAAGAADASAFAADAAALERQARSVVDDAGCFFYGILHGNPGLVQHTAHVISVLRCLCIEDGEVPITPWIVGPALAHNSVASLTLAAAALLSPGEAAAGLPPACSNPRCTNLTLDSDADLAAAAAASGGAAAAGWLGTVPPSASGRTGARGTAPSVEAARARALAEAGALEGLWLLGRMGRATQSPPLIRWRAAGLR</sequence>
<evidence type="ECO:0000256" key="1">
    <source>
        <dbReference type="SAM" id="MobiDB-lite"/>
    </source>
</evidence>
<feature type="compositionally biased region" description="Gly residues" evidence="1">
    <location>
        <begin position="1056"/>
        <end position="1070"/>
    </location>
</feature>
<organism evidence="2 3">
    <name type="scientific">Gonium pectorale</name>
    <name type="common">Green alga</name>
    <dbReference type="NCBI Taxonomy" id="33097"/>
    <lineage>
        <taxon>Eukaryota</taxon>
        <taxon>Viridiplantae</taxon>
        <taxon>Chlorophyta</taxon>
        <taxon>core chlorophytes</taxon>
        <taxon>Chlorophyceae</taxon>
        <taxon>CS clade</taxon>
        <taxon>Chlamydomonadales</taxon>
        <taxon>Volvocaceae</taxon>
        <taxon>Gonium</taxon>
    </lineage>
</organism>
<evidence type="ECO:0000313" key="2">
    <source>
        <dbReference type="EMBL" id="KXZ50456.1"/>
    </source>
</evidence>
<feature type="region of interest" description="Disordered" evidence="1">
    <location>
        <begin position="486"/>
        <end position="515"/>
    </location>
</feature>
<gene>
    <name evidence="2" type="ORF">GPECTOR_16g630</name>
</gene>
<dbReference type="EMBL" id="LSYV01000017">
    <property type="protein sequence ID" value="KXZ50456.1"/>
    <property type="molecule type" value="Genomic_DNA"/>
</dbReference>
<feature type="compositionally biased region" description="Gly residues" evidence="1">
    <location>
        <begin position="497"/>
        <end position="515"/>
    </location>
</feature>
<reference evidence="3" key="1">
    <citation type="journal article" date="2016" name="Nat. Commun.">
        <title>The Gonium pectorale genome demonstrates co-option of cell cycle regulation during the evolution of multicellularity.</title>
        <authorList>
            <person name="Hanschen E.R."/>
            <person name="Marriage T.N."/>
            <person name="Ferris P.J."/>
            <person name="Hamaji T."/>
            <person name="Toyoda A."/>
            <person name="Fujiyama A."/>
            <person name="Neme R."/>
            <person name="Noguchi H."/>
            <person name="Minakuchi Y."/>
            <person name="Suzuki M."/>
            <person name="Kawai-Toyooka H."/>
            <person name="Smith D.R."/>
            <person name="Sparks H."/>
            <person name="Anderson J."/>
            <person name="Bakaric R."/>
            <person name="Luria V."/>
            <person name="Karger A."/>
            <person name="Kirschner M.W."/>
            <person name="Durand P.M."/>
            <person name="Michod R.E."/>
            <person name="Nozaki H."/>
            <person name="Olson B.J."/>
        </authorList>
    </citation>
    <scope>NUCLEOTIDE SEQUENCE [LARGE SCALE GENOMIC DNA]</scope>
    <source>
        <strain evidence="3">NIES-2863</strain>
    </source>
</reference>
<dbReference type="Proteomes" id="UP000075714">
    <property type="component" value="Unassembled WGS sequence"/>
</dbReference>
<name>A0A150GKS6_GONPE</name>
<feature type="region of interest" description="Disordered" evidence="1">
    <location>
        <begin position="1056"/>
        <end position="1087"/>
    </location>
</feature>
<feature type="region of interest" description="Disordered" evidence="1">
    <location>
        <begin position="605"/>
        <end position="627"/>
    </location>
</feature>
<feature type="compositionally biased region" description="Acidic residues" evidence="1">
    <location>
        <begin position="109"/>
        <end position="121"/>
    </location>
</feature>
<protein>
    <submittedName>
        <fullName evidence="2">Uncharacterized protein</fullName>
    </submittedName>
</protein>
<proteinExistence type="predicted"/>
<comment type="caution">
    <text evidence="2">The sequence shown here is derived from an EMBL/GenBank/DDBJ whole genome shotgun (WGS) entry which is preliminary data.</text>
</comment>
<feature type="region of interest" description="Disordered" evidence="1">
    <location>
        <begin position="98"/>
        <end position="123"/>
    </location>
</feature>
<feature type="compositionally biased region" description="Basic and acidic residues" evidence="1">
    <location>
        <begin position="98"/>
        <end position="108"/>
    </location>
</feature>
<evidence type="ECO:0000313" key="3">
    <source>
        <dbReference type="Proteomes" id="UP000075714"/>
    </source>
</evidence>
<keyword evidence="3" id="KW-1185">Reference proteome</keyword>
<feature type="region of interest" description="Disordered" evidence="1">
    <location>
        <begin position="449"/>
        <end position="468"/>
    </location>
</feature>